<gene>
    <name evidence="1" type="ORF">BC739_003737</name>
</gene>
<sequence length="230" mass="25899">MLFIVLIVLVIGGVTALFTGLPRLFLKQRQNTKNAERQALAASQGWYFSPNAPELLTRWGTRPFTERGDRRVAFGVISGAYNGVQFTAFDFQLRTHVRVTNGARSEDNSVYTVWVIHLPTTLPDLTVARRGFFGRQDASEVPGLHPEFSKQYAVYCAQNPRLAAELLTPAAMQLISQHAQDGFAVQGSDLVYTKKNTFTRHTPAELVQTVDMLRALVSSFPQYLWQQRQH</sequence>
<reference evidence="1 2" key="1">
    <citation type="submission" date="2020-08" db="EMBL/GenBank/DDBJ databases">
        <title>Genomic Encyclopedia of Archaeal and Bacterial Type Strains, Phase II (KMG-II): from individual species to whole genera.</title>
        <authorList>
            <person name="Goeker M."/>
        </authorList>
    </citation>
    <scope>NUCLEOTIDE SEQUENCE [LARGE SCALE GENOMIC DNA]</scope>
    <source>
        <strain evidence="1 2">DSM 43850</strain>
    </source>
</reference>
<organism evidence="1 2">
    <name type="scientific">Kutzneria viridogrisea</name>
    <dbReference type="NCBI Taxonomy" id="47990"/>
    <lineage>
        <taxon>Bacteria</taxon>
        <taxon>Bacillati</taxon>
        <taxon>Actinomycetota</taxon>
        <taxon>Actinomycetes</taxon>
        <taxon>Pseudonocardiales</taxon>
        <taxon>Pseudonocardiaceae</taxon>
        <taxon>Kutzneria</taxon>
    </lineage>
</organism>
<keyword evidence="2" id="KW-1185">Reference proteome</keyword>
<accession>A0ABR6BI46</accession>
<name>A0ABR6BI46_9PSEU</name>
<proteinExistence type="predicted"/>
<dbReference type="RefSeq" id="WP_182837805.1">
    <property type="nucleotide sequence ID" value="NZ_BAAABQ010000009.1"/>
</dbReference>
<dbReference type="EMBL" id="JACJID010000002">
    <property type="protein sequence ID" value="MBA8926538.1"/>
    <property type="molecule type" value="Genomic_DNA"/>
</dbReference>
<evidence type="ECO:0000313" key="1">
    <source>
        <dbReference type="EMBL" id="MBA8926538.1"/>
    </source>
</evidence>
<dbReference type="Proteomes" id="UP000517916">
    <property type="component" value="Unassembled WGS sequence"/>
</dbReference>
<protein>
    <recommendedName>
        <fullName evidence="3">DUF3137 domain-containing protein</fullName>
    </recommendedName>
</protein>
<evidence type="ECO:0008006" key="3">
    <source>
        <dbReference type="Google" id="ProtNLM"/>
    </source>
</evidence>
<evidence type="ECO:0000313" key="2">
    <source>
        <dbReference type="Proteomes" id="UP000517916"/>
    </source>
</evidence>
<comment type="caution">
    <text evidence="1">The sequence shown here is derived from an EMBL/GenBank/DDBJ whole genome shotgun (WGS) entry which is preliminary data.</text>
</comment>